<dbReference type="OrthoDB" id="2139606at2759"/>
<protein>
    <recommendedName>
        <fullName evidence="14">Hexosyltransferase</fullName>
    </recommendedName>
</protein>
<dbReference type="PANTHER" id="PTHR11214">
    <property type="entry name" value="BETA-1,3-N-ACETYLGLUCOSAMINYLTRANSFERASE"/>
    <property type="match status" value="1"/>
</dbReference>
<evidence type="ECO:0000256" key="9">
    <source>
        <dbReference type="ARBA" id="ARBA00023136"/>
    </source>
</evidence>
<evidence type="ECO:0000256" key="6">
    <source>
        <dbReference type="ARBA" id="ARBA00022968"/>
    </source>
</evidence>
<dbReference type="AlphaFoldDB" id="A0A813ESJ1"/>
<sequence length="733" mass="81111">MAWPVWLSCWLVLTAAVTTTTAPAFGAAGVVRPECRGLARAVRVRVGRGGVPRYVTPTPAEAPEGQEAPPTCEVSWLSHDELAAAVGDLEPAADLEAKLSAHELLGPMDVILTDSLVAVPFAGRRGRVSFLEGLLAMPQPEDPDPLLAGKELLLSVLLPAAGSAAWDDPYTHEIAHQALAKLPDHTFVDDGLAETYERAFLPYRFSLVADDEAHTVSQAFTQCLGLQTIPLFNGFVQMVTMLPRAIVPYNRSFFGLDFLRATLQDVNYDVGWLWHQYRMLQDQLLYRYSRPFEERLESFACTLCRHSSAPASHNKNHNNNKNNNKNNNNNNNNHQLTQSLRASGPTKLAFVGVYSAKANFAKRTAVRDTWGRLFREVYGFRVLFFLGRISMDASADDQLVREELDVHNDLVILDVEEGYKMNSQKGLLFLEWCALHVSSEFLVKVDDDVYLRPTPLLALLQQRAPAGYLWGYFDYLSPVPREAGSPFFNTEEAFPFHAFPPYPRGLVRAMSMDVVRGLVAVGAAGRLRMIFGDDPCLGVHLRQLHLDREMGLGAGLTLDDRDSYRVFAMEPSCNPGLWSHATPRTWVVHHVTAAQMQCMWAADVAAGIYTLGNLGFASDLCSCLAVGPLAAELSQRKDKINATSLCQRVLERLPEQEAVVVVASAVGRTLGVAGQVENPSPKIVLWLIPDPADIDCKQTTFVLKSLENREMLFQSTYKLSLEPRASEEVASTE</sequence>
<comment type="similarity">
    <text evidence="2">Belongs to the glycosyltransferase 31 family.</text>
</comment>
<organism evidence="12 13">
    <name type="scientific">Polarella glacialis</name>
    <name type="common">Dinoflagellate</name>
    <dbReference type="NCBI Taxonomy" id="89957"/>
    <lineage>
        <taxon>Eukaryota</taxon>
        <taxon>Sar</taxon>
        <taxon>Alveolata</taxon>
        <taxon>Dinophyceae</taxon>
        <taxon>Suessiales</taxon>
        <taxon>Suessiaceae</taxon>
        <taxon>Polarella</taxon>
    </lineage>
</organism>
<evidence type="ECO:0000256" key="7">
    <source>
        <dbReference type="ARBA" id="ARBA00022989"/>
    </source>
</evidence>
<proteinExistence type="inferred from homology"/>
<accession>A0A813ESJ1</accession>
<keyword evidence="9" id="KW-0472">Membrane</keyword>
<keyword evidence="4" id="KW-0808">Transferase</keyword>
<comment type="subcellular location">
    <subcellularLocation>
        <location evidence="1">Golgi apparatus membrane</location>
        <topology evidence="1">Single-pass type II membrane protein</topology>
    </subcellularLocation>
</comment>
<keyword evidence="5" id="KW-0812">Transmembrane</keyword>
<keyword evidence="13" id="KW-1185">Reference proteome</keyword>
<evidence type="ECO:0000313" key="13">
    <source>
        <dbReference type="Proteomes" id="UP000654075"/>
    </source>
</evidence>
<keyword evidence="8" id="KW-0333">Golgi apparatus</keyword>
<reference evidence="12" key="1">
    <citation type="submission" date="2021-02" db="EMBL/GenBank/DDBJ databases">
        <authorList>
            <person name="Dougan E. K."/>
            <person name="Rhodes N."/>
            <person name="Thang M."/>
            <person name="Chan C."/>
        </authorList>
    </citation>
    <scope>NUCLEOTIDE SEQUENCE</scope>
</reference>
<evidence type="ECO:0000256" key="11">
    <source>
        <dbReference type="SAM" id="SignalP"/>
    </source>
</evidence>
<keyword evidence="6" id="KW-0735">Signal-anchor</keyword>
<feature type="compositionally biased region" description="Low complexity" evidence="10">
    <location>
        <begin position="317"/>
        <end position="334"/>
    </location>
</feature>
<evidence type="ECO:0000256" key="4">
    <source>
        <dbReference type="ARBA" id="ARBA00022679"/>
    </source>
</evidence>
<keyword evidence="11" id="KW-0732">Signal</keyword>
<dbReference type="PANTHER" id="PTHR11214:SF3">
    <property type="entry name" value="BETA-1,3-GALACTOSYLTRANSFERASE 6"/>
    <property type="match status" value="1"/>
</dbReference>
<name>A0A813ESJ1_POLGL</name>
<keyword evidence="7" id="KW-1133">Transmembrane helix</keyword>
<comment type="caution">
    <text evidence="12">The sequence shown here is derived from an EMBL/GenBank/DDBJ whole genome shotgun (WGS) entry which is preliminary data.</text>
</comment>
<dbReference type="EMBL" id="CAJNNV010012986">
    <property type="protein sequence ID" value="CAE8601272.1"/>
    <property type="molecule type" value="Genomic_DNA"/>
</dbReference>
<feature type="chain" id="PRO_5032396903" description="Hexosyltransferase" evidence="11">
    <location>
        <begin position="17"/>
        <end position="733"/>
    </location>
</feature>
<feature type="signal peptide" evidence="11">
    <location>
        <begin position="1"/>
        <end position="16"/>
    </location>
</feature>
<dbReference type="Proteomes" id="UP000654075">
    <property type="component" value="Unassembled WGS sequence"/>
</dbReference>
<dbReference type="Gene3D" id="3.90.550.50">
    <property type="match status" value="1"/>
</dbReference>
<keyword evidence="3" id="KW-0328">Glycosyltransferase</keyword>
<evidence type="ECO:0000313" key="12">
    <source>
        <dbReference type="EMBL" id="CAE8601272.1"/>
    </source>
</evidence>
<evidence type="ECO:0000256" key="2">
    <source>
        <dbReference type="ARBA" id="ARBA00008661"/>
    </source>
</evidence>
<evidence type="ECO:0000256" key="1">
    <source>
        <dbReference type="ARBA" id="ARBA00004323"/>
    </source>
</evidence>
<dbReference type="InterPro" id="IPR002659">
    <property type="entry name" value="Glyco_trans_31"/>
</dbReference>
<dbReference type="GO" id="GO:0000139">
    <property type="term" value="C:Golgi membrane"/>
    <property type="evidence" value="ECO:0007669"/>
    <property type="project" value="UniProtKB-SubCell"/>
</dbReference>
<evidence type="ECO:0000256" key="10">
    <source>
        <dbReference type="SAM" id="MobiDB-lite"/>
    </source>
</evidence>
<dbReference type="OMA" id="HATPRTW"/>
<evidence type="ECO:0000256" key="3">
    <source>
        <dbReference type="ARBA" id="ARBA00022676"/>
    </source>
</evidence>
<dbReference type="Pfam" id="PF01762">
    <property type="entry name" value="Galactosyl_T"/>
    <property type="match status" value="1"/>
</dbReference>
<evidence type="ECO:0000256" key="5">
    <source>
        <dbReference type="ARBA" id="ARBA00022692"/>
    </source>
</evidence>
<evidence type="ECO:0008006" key="14">
    <source>
        <dbReference type="Google" id="ProtNLM"/>
    </source>
</evidence>
<evidence type="ECO:0000256" key="8">
    <source>
        <dbReference type="ARBA" id="ARBA00023034"/>
    </source>
</evidence>
<dbReference type="GO" id="GO:0016758">
    <property type="term" value="F:hexosyltransferase activity"/>
    <property type="evidence" value="ECO:0007669"/>
    <property type="project" value="InterPro"/>
</dbReference>
<gene>
    <name evidence="12" type="ORF">PGLA1383_LOCUS19566</name>
</gene>
<feature type="region of interest" description="Disordered" evidence="10">
    <location>
        <begin position="309"/>
        <end position="337"/>
    </location>
</feature>